<dbReference type="AlphaFoldDB" id="A0A1M7AMI6"/>
<protein>
    <submittedName>
        <fullName evidence="1">Uncharacterized protein</fullName>
    </submittedName>
</protein>
<gene>
    <name evidence="1" type="ORF">SAMN02745136_04894</name>
</gene>
<evidence type="ECO:0000313" key="1">
    <source>
        <dbReference type="EMBL" id="SHL43736.1"/>
    </source>
</evidence>
<dbReference type="InterPro" id="IPR036597">
    <property type="entry name" value="Fido-like_dom_sf"/>
</dbReference>
<evidence type="ECO:0000313" key="2">
    <source>
        <dbReference type="Proteomes" id="UP000184386"/>
    </source>
</evidence>
<accession>A0A1M7AMI6</accession>
<dbReference type="Gene3D" id="1.10.3290.10">
    <property type="entry name" value="Fido-like domain"/>
    <property type="match status" value="1"/>
</dbReference>
<sequence>MNGEYYYEYEKDNLYCYPSTYVLKNKLNILDENELKTAEREITSLRTVQALTSRIEGNFDKN</sequence>
<reference evidence="1 2" key="1">
    <citation type="submission" date="2016-11" db="EMBL/GenBank/DDBJ databases">
        <authorList>
            <person name="Jaros S."/>
            <person name="Januszkiewicz K."/>
            <person name="Wedrychowicz H."/>
        </authorList>
    </citation>
    <scope>NUCLEOTIDE SEQUENCE [LARGE SCALE GENOMIC DNA]</scope>
    <source>
        <strain evidence="1 2">DSM 15929</strain>
    </source>
</reference>
<name>A0A1M7AMI6_9FIRM</name>
<dbReference type="Proteomes" id="UP000184386">
    <property type="component" value="Unassembled WGS sequence"/>
</dbReference>
<keyword evidence="2" id="KW-1185">Reference proteome</keyword>
<organism evidence="1 2">
    <name type="scientific">Anaerocolumna jejuensis DSM 15929</name>
    <dbReference type="NCBI Taxonomy" id="1121322"/>
    <lineage>
        <taxon>Bacteria</taxon>
        <taxon>Bacillati</taxon>
        <taxon>Bacillota</taxon>
        <taxon>Clostridia</taxon>
        <taxon>Lachnospirales</taxon>
        <taxon>Lachnospiraceae</taxon>
        <taxon>Anaerocolumna</taxon>
    </lineage>
</organism>
<dbReference type="EMBL" id="FRAC01000033">
    <property type="protein sequence ID" value="SHL43736.1"/>
    <property type="molecule type" value="Genomic_DNA"/>
</dbReference>
<dbReference type="STRING" id="1121322.SAMN02745136_04894"/>
<proteinExistence type="predicted"/>